<dbReference type="Pfam" id="PF03471">
    <property type="entry name" value="CorC_HlyC"/>
    <property type="match status" value="1"/>
</dbReference>
<dbReference type="Gene3D" id="3.30.465.10">
    <property type="match status" value="1"/>
</dbReference>
<evidence type="ECO:0000256" key="6">
    <source>
        <dbReference type="ARBA" id="ARBA00023285"/>
    </source>
</evidence>
<reference evidence="10" key="1">
    <citation type="submission" date="2013-08" db="EMBL/GenBank/DDBJ databases">
        <authorList>
            <person name="Mendez C."/>
            <person name="Richter M."/>
            <person name="Ferrer M."/>
            <person name="Sanchez J."/>
        </authorList>
    </citation>
    <scope>NUCLEOTIDE SEQUENCE</scope>
</reference>
<dbReference type="PROSITE" id="PS51371">
    <property type="entry name" value="CBS"/>
    <property type="match status" value="2"/>
</dbReference>
<dbReference type="Pfam" id="PF00571">
    <property type="entry name" value="CBS"/>
    <property type="match status" value="2"/>
</dbReference>
<dbReference type="InterPro" id="IPR046342">
    <property type="entry name" value="CBS_dom_sf"/>
</dbReference>
<comment type="caution">
    <text evidence="10">The sequence shown here is derived from an EMBL/GenBank/DDBJ whole genome shotgun (WGS) entry which is preliminary data.</text>
</comment>
<evidence type="ECO:0000256" key="8">
    <source>
        <dbReference type="ARBA" id="ARBA00040729"/>
    </source>
</evidence>
<accession>T1CRL1</accession>
<dbReference type="SMART" id="SM01091">
    <property type="entry name" value="CorC_HlyC"/>
    <property type="match status" value="1"/>
</dbReference>
<dbReference type="InterPro" id="IPR036318">
    <property type="entry name" value="FAD-bd_PCMH-like_sf"/>
</dbReference>
<reference evidence="10" key="2">
    <citation type="journal article" date="2014" name="ISME J.">
        <title>Microbial stratification in low pH oxic and suboxic macroscopic growths along an acid mine drainage.</title>
        <authorList>
            <person name="Mendez-Garcia C."/>
            <person name="Mesa V."/>
            <person name="Sprenger R.R."/>
            <person name="Richter M."/>
            <person name="Diez M.S."/>
            <person name="Solano J."/>
            <person name="Bargiela R."/>
            <person name="Golyshina O.V."/>
            <person name="Manteca A."/>
            <person name="Ramos J.L."/>
            <person name="Gallego J.R."/>
            <person name="Llorente I."/>
            <person name="Martins Dos Santos V.A."/>
            <person name="Jensen O.N."/>
            <person name="Pelaez A.I."/>
            <person name="Sanchez J."/>
            <person name="Ferrer M."/>
        </authorList>
    </citation>
    <scope>NUCLEOTIDE SEQUENCE</scope>
</reference>
<dbReference type="EMBL" id="AUZY01002654">
    <property type="protein sequence ID" value="EQD71850.1"/>
    <property type="molecule type" value="Genomic_DNA"/>
</dbReference>
<dbReference type="Pfam" id="PF21917">
    <property type="entry name" value="NMB0537_N"/>
    <property type="match status" value="1"/>
</dbReference>
<keyword evidence="4" id="KW-0460">Magnesium</keyword>
<dbReference type="FunFam" id="3.10.580.10:FF:000002">
    <property type="entry name" value="Magnesium/cobalt efflux protein CorC"/>
    <property type="match status" value="1"/>
</dbReference>
<dbReference type="GO" id="GO:0005886">
    <property type="term" value="C:plasma membrane"/>
    <property type="evidence" value="ECO:0007669"/>
    <property type="project" value="TreeGrafter"/>
</dbReference>
<keyword evidence="3" id="KW-0677">Repeat</keyword>
<evidence type="ECO:0000256" key="7">
    <source>
        <dbReference type="ARBA" id="ARBA00037273"/>
    </source>
</evidence>
<feature type="domain" description="CBS" evidence="9">
    <location>
        <begin position="68"/>
        <end position="130"/>
    </location>
</feature>
<dbReference type="PANTHER" id="PTHR22777">
    <property type="entry name" value="HEMOLYSIN-RELATED"/>
    <property type="match status" value="1"/>
</dbReference>
<evidence type="ECO:0000256" key="1">
    <source>
        <dbReference type="ARBA" id="ARBA00006337"/>
    </source>
</evidence>
<keyword evidence="2" id="KW-0813">Transport</keyword>
<dbReference type="CDD" id="cd04590">
    <property type="entry name" value="CBS_pair_CorC_HlyC_assoc"/>
    <property type="match status" value="1"/>
</dbReference>
<evidence type="ECO:0000256" key="4">
    <source>
        <dbReference type="ARBA" id="ARBA00022842"/>
    </source>
</evidence>
<dbReference type="InterPro" id="IPR044751">
    <property type="entry name" value="Ion_transp-like_CBS"/>
</dbReference>
<name>T1CRL1_9ZZZZ</name>
<feature type="domain" description="CBS" evidence="9">
    <location>
        <begin position="133"/>
        <end position="190"/>
    </location>
</feature>
<keyword evidence="5" id="KW-0129">CBS domain</keyword>
<dbReference type="AlphaFoldDB" id="T1CRL1"/>
<dbReference type="Gene3D" id="3.10.580.10">
    <property type="entry name" value="CBS-domain"/>
    <property type="match status" value="1"/>
</dbReference>
<protein>
    <recommendedName>
        <fullName evidence="8">Magnesium and cobalt efflux protein CorC</fullName>
    </recommendedName>
</protein>
<evidence type="ECO:0000259" key="9">
    <source>
        <dbReference type="PROSITE" id="PS51371"/>
    </source>
</evidence>
<evidence type="ECO:0000256" key="2">
    <source>
        <dbReference type="ARBA" id="ARBA00022448"/>
    </source>
</evidence>
<sequence>MSGDTPTDTTAPGWLERIGQLLGREPRDRSAVLSFLDEAFANGVFDQQARDMLRGVLRVSELSVADVMIPHGQMIVVHEEDPLPKVLATIVDSGHSRYPVIGASRDQVVGLLLAKDLLAHYLERARHFGLRDFLRPMLFVPETKALNVLLREFRSTRNHMAIAIDEFGGVAGLITLEDVLEEIVGEIDDEYDIETEGNILEHSRERFTVRGLTGLEEFNRHFGAGLPEKDFDTIGGFLVDQWGRVPTRGETLVFGTLGFRVLRADRRRIQLLEVRRIKAAPAAQKSPDPA</sequence>
<dbReference type="SUPFAM" id="SSF56176">
    <property type="entry name" value="FAD-binding/transporter-associated domain-like"/>
    <property type="match status" value="1"/>
</dbReference>
<dbReference type="InterPro" id="IPR005170">
    <property type="entry name" value="Transptr-assoc_dom"/>
</dbReference>
<evidence type="ECO:0000256" key="3">
    <source>
        <dbReference type="ARBA" id="ARBA00022737"/>
    </source>
</evidence>
<comment type="function">
    <text evidence="7">Plays a role in the transport of magnesium and cobalt ions.</text>
</comment>
<dbReference type="InterPro" id="IPR054115">
    <property type="entry name" value="CorC_N"/>
</dbReference>
<dbReference type="GO" id="GO:0050660">
    <property type="term" value="F:flavin adenine dinucleotide binding"/>
    <property type="evidence" value="ECO:0007669"/>
    <property type="project" value="InterPro"/>
</dbReference>
<organism evidence="10">
    <name type="scientific">mine drainage metagenome</name>
    <dbReference type="NCBI Taxonomy" id="410659"/>
    <lineage>
        <taxon>unclassified sequences</taxon>
        <taxon>metagenomes</taxon>
        <taxon>ecological metagenomes</taxon>
    </lineage>
</organism>
<evidence type="ECO:0000256" key="5">
    <source>
        <dbReference type="ARBA" id="ARBA00023122"/>
    </source>
</evidence>
<keyword evidence="6" id="KW-0170">Cobalt</keyword>
<dbReference type="InterPro" id="IPR016169">
    <property type="entry name" value="FAD-bd_PCMH_sub2"/>
</dbReference>
<proteinExistence type="inferred from homology"/>
<comment type="similarity">
    <text evidence="1">Belongs to the UPF0053 family.</text>
</comment>
<dbReference type="InterPro" id="IPR000644">
    <property type="entry name" value="CBS_dom"/>
</dbReference>
<dbReference type="SUPFAM" id="SSF54631">
    <property type="entry name" value="CBS-domain pair"/>
    <property type="match status" value="1"/>
</dbReference>
<gene>
    <name evidence="10" type="ORF">B1B_04219</name>
</gene>
<evidence type="ECO:0000313" key="10">
    <source>
        <dbReference type="EMBL" id="EQD71850.1"/>
    </source>
</evidence>
<dbReference type="SMART" id="SM00116">
    <property type="entry name" value="CBS"/>
    <property type="match status" value="2"/>
</dbReference>
<dbReference type="PANTHER" id="PTHR22777:SF27">
    <property type="entry name" value="MAGNESIUM AND COBALT EFFLUX PROTEIN CORC"/>
    <property type="match status" value="1"/>
</dbReference>